<feature type="transmembrane region" description="Helical" evidence="2">
    <location>
        <begin position="180"/>
        <end position="199"/>
    </location>
</feature>
<feature type="region of interest" description="Disordered" evidence="1">
    <location>
        <begin position="1"/>
        <end position="75"/>
    </location>
</feature>
<feature type="transmembrane region" description="Helical" evidence="2">
    <location>
        <begin position="271"/>
        <end position="291"/>
    </location>
</feature>
<name>A0A7S3L5B6_9STRA</name>
<evidence type="ECO:0000313" key="3">
    <source>
        <dbReference type="EMBL" id="CAE0412098.1"/>
    </source>
</evidence>
<gene>
    <name evidence="3" type="ORF">ACOF00016_LOCUS9373</name>
</gene>
<feature type="transmembrane region" description="Helical" evidence="2">
    <location>
        <begin position="141"/>
        <end position="160"/>
    </location>
</feature>
<feature type="transmembrane region" description="Helical" evidence="2">
    <location>
        <begin position="219"/>
        <end position="242"/>
    </location>
</feature>
<organism evidence="3">
    <name type="scientific">Amphora coffeiformis</name>
    <dbReference type="NCBI Taxonomy" id="265554"/>
    <lineage>
        <taxon>Eukaryota</taxon>
        <taxon>Sar</taxon>
        <taxon>Stramenopiles</taxon>
        <taxon>Ochrophyta</taxon>
        <taxon>Bacillariophyta</taxon>
        <taxon>Bacillariophyceae</taxon>
        <taxon>Bacillariophycidae</taxon>
        <taxon>Thalassiophysales</taxon>
        <taxon>Catenulaceae</taxon>
        <taxon>Amphora</taxon>
    </lineage>
</organism>
<evidence type="ECO:0000256" key="2">
    <source>
        <dbReference type="SAM" id="Phobius"/>
    </source>
</evidence>
<evidence type="ECO:0000256" key="1">
    <source>
        <dbReference type="SAM" id="MobiDB-lite"/>
    </source>
</evidence>
<keyword evidence="2" id="KW-0812">Transmembrane</keyword>
<dbReference type="EMBL" id="HBIM01011282">
    <property type="protein sequence ID" value="CAE0412098.1"/>
    <property type="molecule type" value="Transcribed_RNA"/>
</dbReference>
<feature type="compositionally biased region" description="Basic and acidic residues" evidence="1">
    <location>
        <begin position="11"/>
        <end position="22"/>
    </location>
</feature>
<keyword evidence="2" id="KW-1133">Transmembrane helix</keyword>
<accession>A0A7S3L5B6</accession>
<reference evidence="3" key="1">
    <citation type="submission" date="2021-01" db="EMBL/GenBank/DDBJ databases">
        <authorList>
            <person name="Corre E."/>
            <person name="Pelletier E."/>
            <person name="Niang G."/>
            <person name="Scheremetjew M."/>
            <person name="Finn R."/>
            <person name="Kale V."/>
            <person name="Holt S."/>
            <person name="Cochrane G."/>
            <person name="Meng A."/>
            <person name="Brown T."/>
            <person name="Cohen L."/>
        </authorList>
    </citation>
    <scope>NUCLEOTIDE SEQUENCE</scope>
    <source>
        <strain evidence="3">CCMP127</strain>
    </source>
</reference>
<proteinExistence type="predicted"/>
<sequence length="299" mass="33849">METDSPVELSAEQREEEGKEEEKPEVDEEKAETKPCEDPPAPLCESGTKEEPESAKLAPKVEEAAPGGAAKSNRQLFPSPTDWTNLLSVQVAFGLTTCASFMCSFYDSDQGLLVYKEDEDTCKVWFDGNEDNREDDLIWKLVRWFVGIAVVWSALLWLIFLVDAFSFGMVDACFPYFGRFLVELVMSIHFMCFLFLLSFTTQSSNLCWEQDCTLEDAAFILLAGTLAWWLAGAIVLSSRYALPIVYVGEEINELRETTEPRFSMWKTWRNVYLTGILVSILLAWVAYGVVLELKRRSAS</sequence>
<keyword evidence="2" id="KW-0472">Membrane</keyword>
<protein>
    <submittedName>
        <fullName evidence="3">Uncharacterized protein</fullName>
    </submittedName>
</protein>
<feature type="compositionally biased region" description="Basic and acidic residues" evidence="1">
    <location>
        <begin position="47"/>
        <end position="63"/>
    </location>
</feature>
<dbReference type="AlphaFoldDB" id="A0A7S3L5B6"/>